<sequence length="35" mass="3940">MWSICAAASHVVIIVTTRVCFLRCSTALRRMRSSL</sequence>
<comment type="caution">
    <text evidence="1">The sequence shown here is derived from an EMBL/GenBank/DDBJ whole genome shotgun (WGS) entry which is preliminary data.</text>
</comment>
<name>J9CFI4_9ZZZZ</name>
<dbReference type="AlphaFoldDB" id="J9CFI4"/>
<protein>
    <submittedName>
        <fullName evidence="1">Uncharacterized protein</fullName>
    </submittedName>
</protein>
<dbReference type="EMBL" id="AMCI01004104">
    <property type="protein sequence ID" value="EJW98780.1"/>
    <property type="molecule type" value="Genomic_DNA"/>
</dbReference>
<reference evidence="1" key="1">
    <citation type="journal article" date="2012" name="PLoS ONE">
        <title>Gene sets for utilization of primary and secondary nutrition supplies in the distal gut of endangered iberian lynx.</title>
        <authorList>
            <person name="Alcaide M."/>
            <person name="Messina E."/>
            <person name="Richter M."/>
            <person name="Bargiela R."/>
            <person name="Peplies J."/>
            <person name="Huws S.A."/>
            <person name="Newbold C.J."/>
            <person name="Golyshin P.N."/>
            <person name="Simon M.A."/>
            <person name="Lopez G."/>
            <person name="Yakimov M.M."/>
            <person name="Ferrer M."/>
        </authorList>
    </citation>
    <scope>NUCLEOTIDE SEQUENCE</scope>
</reference>
<gene>
    <name evidence="1" type="ORF">EVA_13114</name>
</gene>
<accession>J9CFI4</accession>
<proteinExistence type="predicted"/>
<organism evidence="1">
    <name type="scientific">gut metagenome</name>
    <dbReference type="NCBI Taxonomy" id="749906"/>
    <lineage>
        <taxon>unclassified sequences</taxon>
        <taxon>metagenomes</taxon>
        <taxon>organismal metagenomes</taxon>
    </lineage>
</organism>
<evidence type="ECO:0000313" key="1">
    <source>
        <dbReference type="EMBL" id="EJW98780.1"/>
    </source>
</evidence>